<dbReference type="AlphaFoldDB" id="A0A7Y6IBQ1"/>
<dbReference type="Proteomes" id="UP000586042">
    <property type="component" value="Unassembled WGS sequence"/>
</dbReference>
<sequence length="156" mass="16966">MLDDDGDMLTPAWRRVLAHAEVAFRVRRIERWSHSLGLAAEEFGQLDVVPSIIMGFGERAAAALDAAASTPAAVRVFLVSREPPEDLVLGDGLEKVDVGMTVFVTDVTAEGQRVLPWRRFTGQGFDLCIISLRPGGEDTFTNAAGRYVHPVGATSW</sequence>
<evidence type="ECO:0000313" key="1">
    <source>
        <dbReference type="EMBL" id="NUW34555.1"/>
    </source>
</evidence>
<organism evidence="1 2">
    <name type="scientific">Nonomuraea montanisoli</name>
    <dbReference type="NCBI Taxonomy" id="2741721"/>
    <lineage>
        <taxon>Bacteria</taxon>
        <taxon>Bacillati</taxon>
        <taxon>Actinomycetota</taxon>
        <taxon>Actinomycetes</taxon>
        <taxon>Streptosporangiales</taxon>
        <taxon>Streptosporangiaceae</taxon>
        <taxon>Nonomuraea</taxon>
    </lineage>
</organism>
<keyword evidence="2" id="KW-1185">Reference proteome</keyword>
<proteinExistence type="predicted"/>
<gene>
    <name evidence="1" type="ORF">HTZ77_24395</name>
</gene>
<name>A0A7Y6IBQ1_9ACTN</name>
<reference evidence="1 2" key="1">
    <citation type="submission" date="2020-06" db="EMBL/GenBank/DDBJ databases">
        <title>Nonomuraea sp. SMC257, a novel actinomycete isolated from soil.</title>
        <authorList>
            <person name="Chanama M."/>
        </authorList>
    </citation>
    <scope>NUCLEOTIDE SEQUENCE [LARGE SCALE GENOMIC DNA]</scope>
    <source>
        <strain evidence="1 2">SMC257</strain>
    </source>
</reference>
<comment type="caution">
    <text evidence="1">The sequence shown here is derived from an EMBL/GenBank/DDBJ whole genome shotgun (WGS) entry which is preliminary data.</text>
</comment>
<accession>A0A7Y6IBQ1</accession>
<protein>
    <submittedName>
        <fullName evidence="1">Uncharacterized protein</fullName>
    </submittedName>
</protein>
<dbReference type="EMBL" id="JABWGN010000009">
    <property type="protein sequence ID" value="NUW34555.1"/>
    <property type="molecule type" value="Genomic_DNA"/>
</dbReference>
<evidence type="ECO:0000313" key="2">
    <source>
        <dbReference type="Proteomes" id="UP000586042"/>
    </source>
</evidence>